<evidence type="ECO:0000256" key="4">
    <source>
        <dbReference type="ARBA" id="ARBA00022679"/>
    </source>
</evidence>
<dbReference type="GO" id="GO:0071555">
    <property type="term" value="P:cell wall organization"/>
    <property type="evidence" value="ECO:0007669"/>
    <property type="project" value="UniProtKB-KW"/>
</dbReference>
<dbReference type="PANTHER" id="PTHR30474:SF1">
    <property type="entry name" value="PEPTIDOGLYCAN GLYCOSYLTRANSFERASE MRDB"/>
    <property type="match status" value="1"/>
</dbReference>
<feature type="transmembrane region" description="Helical" evidence="11">
    <location>
        <begin position="47"/>
        <end position="66"/>
    </location>
</feature>
<evidence type="ECO:0000256" key="7">
    <source>
        <dbReference type="ARBA" id="ARBA00022984"/>
    </source>
</evidence>
<evidence type="ECO:0000313" key="13">
    <source>
        <dbReference type="Proteomes" id="UP000233414"/>
    </source>
</evidence>
<dbReference type="GO" id="GO:0009252">
    <property type="term" value="P:peptidoglycan biosynthetic process"/>
    <property type="evidence" value="ECO:0007669"/>
    <property type="project" value="UniProtKB-KW"/>
</dbReference>
<dbReference type="GO" id="GO:0005886">
    <property type="term" value="C:plasma membrane"/>
    <property type="evidence" value="ECO:0007669"/>
    <property type="project" value="TreeGrafter"/>
</dbReference>
<keyword evidence="4" id="KW-0808">Transferase</keyword>
<keyword evidence="3" id="KW-0328">Glycosyltransferase</keyword>
<feature type="transmembrane region" description="Helical" evidence="11">
    <location>
        <begin position="12"/>
        <end position="32"/>
    </location>
</feature>
<dbReference type="Proteomes" id="UP000233414">
    <property type="component" value="Unassembled WGS sequence"/>
</dbReference>
<evidence type="ECO:0000313" key="12">
    <source>
        <dbReference type="EMBL" id="PKL72381.1"/>
    </source>
</evidence>
<dbReference type="InterPro" id="IPR018365">
    <property type="entry name" value="Cell_cycle_FtsW-rel_CS"/>
</dbReference>
<keyword evidence="10" id="KW-0961">Cell wall biogenesis/degradation</keyword>
<dbReference type="GO" id="GO:0051301">
    <property type="term" value="P:cell division"/>
    <property type="evidence" value="ECO:0007669"/>
    <property type="project" value="InterPro"/>
</dbReference>
<feature type="transmembrane region" description="Helical" evidence="11">
    <location>
        <begin position="336"/>
        <end position="358"/>
    </location>
</feature>
<sequence>MKFIQNLKQFDWIMIGAVFFLTVFGLIIQYSLSLNQEVISFSNFNKQLIFAIIGIILMFLISFLNFNSLKNYAIFLYIFILILLISVLFFGKTFRGTQGWINLPFGINFQIAELTKIILVIVLAKYWSNNIYNIQSFKHIILTGIITIIPFILIALQPDLGSALIFFGLWLGIIFIISKPKILIKILILFVLIFGISWFGLKDYQKDRIIIFVNPQVDPLGRGYQIIQSTIAIGSGQFWGRGLGLGPQSQLKFLPEARTDFVFAVIAEELGMIGSFLILGLFGILFYRFWEAIKKIKDDFNIFLILGFALVFFIEIFINIGMNIGIAPITGISLPFLSYGGSSLLTNLFIIGIIQSVIRKT</sequence>
<feature type="transmembrane region" description="Helical" evidence="11">
    <location>
        <begin position="136"/>
        <end position="154"/>
    </location>
</feature>
<evidence type="ECO:0000256" key="3">
    <source>
        <dbReference type="ARBA" id="ARBA00022676"/>
    </source>
</evidence>
<comment type="subcellular location">
    <subcellularLocation>
        <location evidence="1">Membrane</location>
        <topology evidence="1">Multi-pass membrane protein</topology>
    </subcellularLocation>
</comment>
<keyword evidence="2" id="KW-1003">Cell membrane</keyword>
<dbReference type="GO" id="GO:0032153">
    <property type="term" value="C:cell division site"/>
    <property type="evidence" value="ECO:0007669"/>
    <property type="project" value="TreeGrafter"/>
</dbReference>
<dbReference type="PANTHER" id="PTHR30474">
    <property type="entry name" value="CELL CYCLE PROTEIN"/>
    <property type="match status" value="1"/>
</dbReference>
<dbReference type="GO" id="GO:0016757">
    <property type="term" value="F:glycosyltransferase activity"/>
    <property type="evidence" value="ECO:0007669"/>
    <property type="project" value="UniProtKB-KW"/>
</dbReference>
<feature type="transmembrane region" description="Helical" evidence="11">
    <location>
        <begin position="302"/>
        <end position="324"/>
    </location>
</feature>
<dbReference type="GO" id="GO:0008360">
    <property type="term" value="P:regulation of cell shape"/>
    <property type="evidence" value="ECO:0007669"/>
    <property type="project" value="UniProtKB-KW"/>
</dbReference>
<dbReference type="AlphaFoldDB" id="A0A2N1UNG0"/>
<evidence type="ECO:0000256" key="9">
    <source>
        <dbReference type="ARBA" id="ARBA00023136"/>
    </source>
</evidence>
<dbReference type="Pfam" id="PF01098">
    <property type="entry name" value="FTSW_RODA_SPOVE"/>
    <property type="match status" value="1"/>
</dbReference>
<evidence type="ECO:0000256" key="1">
    <source>
        <dbReference type="ARBA" id="ARBA00004141"/>
    </source>
</evidence>
<keyword evidence="6" id="KW-0133">Cell shape</keyword>
<feature type="transmembrane region" description="Helical" evidence="11">
    <location>
        <begin position="182"/>
        <end position="201"/>
    </location>
</feature>
<keyword evidence="9 11" id="KW-0472">Membrane</keyword>
<reference evidence="12 13" key="1">
    <citation type="journal article" date="2017" name="ISME J.">
        <title>Potential for microbial H2 and metal transformations associated with novel bacteria and archaea in deep terrestrial subsurface sediments.</title>
        <authorList>
            <person name="Hernsdorf A.W."/>
            <person name="Amano Y."/>
            <person name="Miyakawa K."/>
            <person name="Ise K."/>
            <person name="Suzuki Y."/>
            <person name="Anantharaman K."/>
            <person name="Probst A."/>
            <person name="Burstein D."/>
            <person name="Thomas B.C."/>
            <person name="Banfield J.F."/>
        </authorList>
    </citation>
    <scope>NUCLEOTIDE SEQUENCE [LARGE SCALE GENOMIC DNA]</scope>
    <source>
        <strain evidence="12">HGW-Kuenenbacteria-1</strain>
    </source>
</reference>
<name>A0A2N1UNG0_9BACT</name>
<evidence type="ECO:0000256" key="5">
    <source>
        <dbReference type="ARBA" id="ARBA00022692"/>
    </source>
</evidence>
<gene>
    <name evidence="12" type="ORF">CVV26_01795</name>
</gene>
<dbReference type="PROSITE" id="PS00428">
    <property type="entry name" value="FTSW_RODA_SPOVE"/>
    <property type="match status" value="1"/>
</dbReference>
<feature type="transmembrane region" description="Helical" evidence="11">
    <location>
        <begin position="73"/>
        <end position="91"/>
    </location>
</feature>
<feature type="transmembrane region" description="Helical" evidence="11">
    <location>
        <begin position="103"/>
        <end position="124"/>
    </location>
</feature>
<evidence type="ECO:0000256" key="11">
    <source>
        <dbReference type="SAM" id="Phobius"/>
    </source>
</evidence>
<keyword evidence="7" id="KW-0573">Peptidoglycan synthesis</keyword>
<dbReference type="GO" id="GO:0015648">
    <property type="term" value="F:lipid-linked peptidoglycan transporter activity"/>
    <property type="evidence" value="ECO:0007669"/>
    <property type="project" value="TreeGrafter"/>
</dbReference>
<accession>A0A2N1UNG0</accession>
<protein>
    <submittedName>
        <fullName evidence="12">Rod shape-determining protein RodA</fullName>
    </submittedName>
</protein>
<evidence type="ECO:0000256" key="10">
    <source>
        <dbReference type="ARBA" id="ARBA00023316"/>
    </source>
</evidence>
<dbReference type="InterPro" id="IPR011923">
    <property type="entry name" value="RodA/MrdB"/>
</dbReference>
<dbReference type="NCBIfam" id="TIGR02210">
    <property type="entry name" value="rodA_shape"/>
    <property type="match status" value="1"/>
</dbReference>
<comment type="caution">
    <text evidence="12">The sequence shown here is derived from an EMBL/GenBank/DDBJ whole genome shotgun (WGS) entry which is preliminary data.</text>
</comment>
<feature type="transmembrane region" description="Helical" evidence="11">
    <location>
        <begin position="270"/>
        <end position="290"/>
    </location>
</feature>
<feature type="transmembrane region" description="Helical" evidence="11">
    <location>
        <begin position="160"/>
        <end position="177"/>
    </location>
</feature>
<evidence type="ECO:0000256" key="2">
    <source>
        <dbReference type="ARBA" id="ARBA00022475"/>
    </source>
</evidence>
<evidence type="ECO:0000256" key="8">
    <source>
        <dbReference type="ARBA" id="ARBA00022989"/>
    </source>
</evidence>
<dbReference type="EMBL" id="PGYQ01000006">
    <property type="protein sequence ID" value="PKL72381.1"/>
    <property type="molecule type" value="Genomic_DNA"/>
</dbReference>
<keyword evidence="5 11" id="KW-0812">Transmembrane</keyword>
<dbReference type="InterPro" id="IPR001182">
    <property type="entry name" value="FtsW/RodA"/>
</dbReference>
<organism evidence="12 13">
    <name type="scientific">Candidatus Kuenenbacteria bacterium HGW-Kuenenbacteria-1</name>
    <dbReference type="NCBI Taxonomy" id="2013812"/>
    <lineage>
        <taxon>Bacteria</taxon>
        <taxon>Candidatus Kueneniibacteriota</taxon>
    </lineage>
</organism>
<evidence type="ECO:0000256" key="6">
    <source>
        <dbReference type="ARBA" id="ARBA00022960"/>
    </source>
</evidence>
<keyword evidence="8 11" id="KW-1133">Transmembrane helix</keyword>
<proteinExistence type="predicted"/>